<protein>
    <recommendedName>
        <fullName evidence="2">UBX domain-containing protein</fullName>
    </recommendedName>
</protein>
<dbReference type="PROSITE" id="PS50033">
    <property type="entry name" value="UBX"/>
    <property type="match status" value="1"/>
</dbReference>
<evidence type="ECO:0000313" key="3">
    <source>
        <dbReference type="EMBL" id="KAK9904965.1"/>
    </source>
</evidence>
<dbReference type="Pfam" id="PF00789">
    <property type="entry name" value="UBX"/>
    <property type="match status" value="1"/>
</dbReference>
<accession>A0ABR2YGP4</accession>
<dbReference type="CDD" id="cd01767">
    <property type="entry name" value="UBX"/>
    <property type="match status" value="1"/>
</dbReference>
<dbReference type="InterPro" id="IPR006577">
    <property type="entry name" value="UAS"/>
</dbReference>
<dbReference type="EMBL" id="JALJOT010000012">
    <property type="protein sequence ID" value="KAK9904965.1"/>
    <property type="molecule type" value="Genomic_DNA"/>
</dbReference>
<dbReference type="SUPFAM" id="SSF54236">
    <property type="entry name" value="Ubiquitin-like"/>
    <property type="match status" value="1"/>
</dbReference>
<gene>
    <name evidence="3" type="ORF">WJX75_006583</name>
</gene>
<reference evidence="3 4" key="1">
    <citation type="journal article" date="2024" name="Nat. Commun.">
        <title>Phylogenomics reveals the evolutionary origins of lichenization in chlorophyte algae.</title>
        <authorList>
            <person name="Puginier C."/>
            <person name="Libourel C."/>
            <person name="Otte J."/>
            <person name="Skaloud P."/>
            <person name="Haon M."/>
            <person name="Grisel S."/>
            <person name="Petersen M."/>
            <person name="Berrin J.G."/>
            <person name="Delaux P.M."/>
            <person name="Dal Grande F."/>
            <person name="Keller J."/>
        </authorList>
    </citation>
    <scope>NUCLEOTIDE SEQUENCE [LARGE SCALE GENOMIC DNA]</scope>
    <source>
        <strain evidence="3 4">SAG 216-7</strain>
    </source>
</reference>
<proteinExistence type="predicted"/>
<dbReference type="Proteomes" id="UP001491310">
    <property type="component" value="Unassembled WGS sequence"/>
</dbReference>
<keyword evidence="4" id="KW-1185">Reference proteome</keyword>
<dbReference type="Pfam" id="PF13899">
    <property type="entry name" value="Thioredoxin_7"/>
    <property type="match status" value="1"/>
</dbReference>
<feature type="region of interest" description="Disordered" evidence="1">
    <location>
        <begin position="262"/>
        <end position="362"/>
    </location>
</feature>
<dbReference type="PANTHER" id="PTHR23322">
    <property type="entry name" value="FAS-ASSOCIATED PROTEIN"/>
    <property type="match status" value="1"/>
</dbReference>
<sequence length="443" mass="47802">MDEVIANFTDITGADHSTAQGLLEATNYDLEQAVGLFFATHGEAAGTTSGPTPSHSGAPADTRSAAMPPLVEEHVRAPLPVTRDRLYGDTFVTRGTSGNQSQQNEVQAFRDFKAESSRGKAGVRSNQPGLAGLFEPPHDLMFKGTLEEAKAAALEQSRWLLVNVQSNSEFASHQLNRDTWSDDTVKTIIRGSFIFWQVNDASENGSKVKAFYRLIELPVTLVIDPMTGAAPKSWIGAIEPQRLIEELVPFLDHDIHDPAALQLGSHLKRKHRSSPPPKALTEEEEMELALAMSAEAAHGSSQDAGHEEGAPSSSAPAELSTDTPVAQHVDGTPDETALQSKSAAEVAKEAEQKLPPERGAEDEAGCSVLVRFPDGQRRQRRFPRSAMLDVLRAFCLVHSEEAAAGRPFVLSESMPGAPALQDMTKTISEANLAGAMLVMRWIS</sequence>
<feature type="region of interest" description="Disordered" evidence="1">
    <location>
        <begin position="44"/>
        <end position="67"/>
    </location>
</feature>
<comment type="caution">
    <text evidence="3">The sequence shown here is derived from an EMBL/GenBank/DDBJ whole genome shotgun (WGS) entry which is preliminary data.</text>
</comment>
<dbReference type="SMART" id="SM00594">
    <property type="entry name" value="UAS"/>
    <property type="match status" value="1"/>
</dbReference>
<dbReference type="Gene3D" id="3.40.30.10">
    <property type="entry name" value="Glutaredoxin"/>
    <property type="match status" value="1"/>
</dbReference>
<dbReference type="PANTHER" id="PTHR23322:SF6">
    <property type="entry name" value="UBX DOMAIN-CONTAINING PROTEIN 7"/>
    <property type="match status" value="1"/>
</dbReference>
<name>A0ABR2YGP4_9CHLO</name>
<evidence type="ECO:0000259" key="2">
    <source>
        <dbReference type="PROSITE" id="PS50033"/>
    </source>
</evidence>
<dbReference type="CDD" id="cd02958">
    <property type="entry name" value="UAS"/>
    <property type="match status" value="1"/>
</dbReference>
<evidence type="ECO:0000256" key="1">
    <source>
        <dbReference type="SAM" id="MobiDB-lite"/>
    </source>
</evidence>
<dbReference type="InterPro" id="IPR050730">
    <property type="entry name" value="UBX_domain-protein"/>
</dbReference>
<dbReference type="InterPro" id="IPR029071">
    <property type="entry name" value="Ubiquitin-like_domsf"/>
</dbReference>
<dbReference type="SUPFAM" id="SSF46934">
    <property type="entry name" value="UBA-like"/>
    <property type="match status" value="1"/>
</dbReference>
<feature type="compositionally biased region" description="Polar residues" evidence="1">
    <location>
        <begin position="311"/>
        <end position="324"/>
    </location>
</feature>
<dbReference type="InterPro" id="IPR009060">
    <property type="entry name" value="UBA-like_sf"/>
</dbReference>
<dbReference type="SMART" id="SM00166">
    <property type="entry name" value="UBX"/>
    <property type="match status" value="1"/>
</dbReference>
<feature type="compositionally biased region" description="Low complexity" evidence="1">
    <location>
        <begin position="288"/>
        <end position="297"/>
    </location>
</feature>
<dbReference type="InterPro" id="IPR036249">
    <property type="entry name" value="Thioredoxin-like_sf"/>
</dbReference>
<dbReference type="Pfam" id="PF14555">
    <property type="entry name" value="UBA_4"/>
    <property type="match status" value="1"/>
</dbReference>
<dbReference type="Gene3D" id="3.10.20.90">
    <property type="entry name" value="Phosphatidylinositol 3-kinase Catalytic Subunit, Chain A, domain 1"/>
    <property type="match status" value="1"/>
</dbReference>
<feature type="compositionally biased region" description="Basic and acidic residues" evidence="1">
    <location>
        <begin position="346"/>
        <end position="361"/>
    </location>
</feature>
<organism evidence="3 4">
    <name type="scientific">Coccomyxa subellipsoidea</name>
    <dbReference type="NCBI Taxonomy" id="248742"/>
    <lineage>
        <taxon>Eukaryota</taxon>
        <taxon>Viridiplantae</taxon>
        <taxon>Chlorophyta</taxon>
        <taxon>core chlorophytes</taxon>
        <taxon>Trebouxiophyceae</taxon>
        <taxon>Trebouxiophyceae incertae sedis</taxon>
        <taxon>Coccomyxaceae</taxon>
        <taxon>Coccomyxa</taxon>
    </lineage>
</organism>
<dbReference type="Gene3D" id="1.10.8.10">
    <property type="entry name" value="DNA helicase RuvA subunit, C-terminal domain"/>
    <property type="match status" value="1"/>
</dbReference>
<feature type="compositionally biased region" description="Polar residues" evidence="1">
    <location>
        <begin position="46"/>
        <end position="55"/>
    </location>
</feature>
<dbReference type="CDD" id="cd14348">
    <property type="entry name" value="UBA_p47"/>
    <property type="match status" value="1"/>
</dbReference>
<evidence type="ECO:0000313" key="4">
    <source>
        <dbReference type="Proteomes" id="UP001491310"/>
    </source>
</evidence>
<feature type="domain" description="UBX" evidence="2">
    <location>
        <begin position="361"/>
        <end position="440"/>
    </location>
</feature>
<dbReference type="InterPro" id="IPR001012">
    <property type="entry name" value="UBX_dom"/>
</dbReference>
<dbReference type="SUPFAM" id="SSF52833">
    <property type="entry name" value="Thioredoxin-like"/>
    <property type="match status" value="1"/>
</dbReference>